<dbReference type="Gene3D" id="3.40.50.2300">
    <property type="match status" value="1"/>
</dbReference>
<feature type="domain" description="Response regulatory" evidence="2">
    <location>
        <begin position="13"/>
        <end position="129"/>
    </location>
</feature>
<dbReference type="EMBL" id="CP036282">
    <property type="protein sequence ID" value="QDL54413.1"/>
    <property type="molecule type" value="Genomic_DNA"/>
</dbReference>
<evidence type="ECO:0000313" key="5">
    <source>
        <dbReference type="Proteomes" id="UP000317365"/>
    </source>
</evidence>
<dbReference type="CDD" id="cd19920">
    <property type="entry name" value="REC_PA4781-like"/>
    <property type="match status" value="1"/>
</dbReference>
<dbReference type="PANTHER" id="PTHR45228">
    <property type="entry name" value="CYCLIC DI-GMP PHOSPHODIESTERASE TM_0186-RELATED"/>
    <property type="match status" value="1"/>
</dbReference>
<keyword evidence="1" id="KW-0597">Phosphoprotein</keyword>
<dbReference type="AlphaFoldDB" id="A0A515EP30"/>
<dbReference type="RefSeq" id="WP_142811312.1">
    <property type="nucleotide sequence ID" value="NZ_CP036282.1"/>
</dbReference>
<gene>
    <name evidence="4" type="ORF">EXZ61_09695</name>
</gene>
<sequence length="355" mass="39209">MSATPIPKHAQQTVLIVDDTPENIDLLAEVLAPHYITKIALNGEKALKIAAGDNKPDLILLDIMMPGISGYDVCQRLKRNHDTKGIPIIFVTAMSEQEDERKGLELGAVDYITKPISPAIVLARVRTHLALYDQTRELERMVALRTAELETTRRQIILRLGRAAEFKDNETGNHVIRMSHFSRLIAQAHGLNPLHVETLFQAAPMHDVGKIGIPDHILLKPGKLDAAEWDTMRQHPAMGAKIIGEHKDDLLCAAHSVALTHHEKWDGTGYPNGLVGEQIPLFGRIVAIADVFDALTSERSYKKAWTTEAAVAFIEQGAGTQFDPALMAPFRLALPDILRIKDQYSEENGALSDDA</sequence>
<evidence type="ECO:0000313" key="4">
    <source>
        <dbReference type="EMBL" id="QDL54413.1"/>
    </source>
</evidence>
<dbReference type="PROSITE" id="PS50110">
    <property type="entry name" value="RESPONSE_REGULATORY"/>
    <property type="match status" value="1"/>
</dbReference>
<name>A0A515EP30_9BURK</name>
<dbReference type="Pfam" id="PF00072">
    <property type="entry name" value="Response_reg"/>
    <property type="match status" value="1"/>
</dbReference>
<accession>A0A515EP30</accession>
<dbReference type="PROSITE" id="PS51832">
    <property type="entry name" value="HD_GYP"/>
    <property type="match status" value="1"/>
</dbReference>
<protein>
    <submittedName>
        <fullName evidence="4">Response regulator</fullName>
    </submittedName>
</protein>
<keyword evidence="5" id="KW-1185">Reference proteome</keyword>
<evidence type="ECO:0000259" key="2">
    <source>
        <dbReference type="PROSITE" id="PS50110"/>
    </source>
</evidence>
<dbReference type="Pfam" id="PF13487">
    <property type="entry name" value="HD_5"/>
    <property type="match status" value="1"/>
</dbReference>
<dbReference type="InterPro" id="IPR052020">
    <property type="entry name" value="Cyclic_di-GMP/3'3'-cGAMP_PDE"/>
</dbReference>
<dbReference type="PANTHER" id="PTHR45228:SF5">
    <property type="entry name" value="CYCLIC DI-GMP PHOSPHODIESTERASE VC_1348-RELATED"/>
    <property type="match status" value="1"/>
</dbReference>
<dbReference type="KEGG" id="rhg:EXZ61_09695"/>
<dbReference type="SUPFAM" id="SSF52172">
    <property type="entry name" value="CheY-like"/>
    <property type="match status" value="1"/>
</dbReference>
<feature type="modified residue" description="4-aspartylphosphate" evidence="1">
    <location>
        <position position="62"/>
    </location>
</feature>
<reference evidence="5" key="1">
    <citation type="submission" date="2019-02" db="EMBL/GenBank/DDBJ databases">
        <title>Complete genome sequence of Rhodoferax sp. Gr-4.</title>
        <authorList>
            <person name="Jin L."/>
        </authorList>
    </citation>
    <scope>NUCLEOTIDE SEQUENCE [LARGE SCALE GENOMIC DNA]</scope>
    <source>
        <strain evidence="5">Gr-4</strain>
    </source>
</reference>
<dbReference type="Proteomes" id="UP000317365">
    <property type="component" value="Chromosome"/>
</dbReference>
<dbReference type="InterPro" id="IPR003607">
    <property type="entry name" value="HD/PDEase_dom"/>
</dbReference>
<evidence type="ECO:0000256" key="1">
    <source>
        <dbReference type="PROSITE-ProRule" id="PRU00169"/>
    </source>
</evidence>
<dbReference type="SMART" id="SM00448">
    <property type="entry name" value="REC"/>
    <property type="match status" value="1"/>
</dbReference>
<dbReference type="InterPro" id="IPR001789">
    <property type="entry name" value="Sig_transdc_resp-reg_receiver"/>
</dbReference>
<dbReference type="InterPro" id="IPR011006">
    <property type="entry name" value="CheY-like_superfamily"/>
</dbReference>
<proteinExistence type="predicted"/>
<reference evidence="5" key="2">
    <citation type="journal article" date="2020" name="Int. J. Syst. Evol. Microbiol.">
        <title>Genomic insights into a novel species Rhodoferax aquaticus sp. nov., isolated from freshwater.</title>
        <authorList>
            <person name="Li T."/>
            <person name="Zhuo Y."/>
            <person name="Jin C.Z."/>
            <person name="Wu X."/>
            <person name="Ko S.R."/>
            <person name="Jin F.J."/>
            <person name="Ahn C.Y."/>
            <person name="Oh H.M."/>
            <person name="Lee H.G."/>
            <person name="Jin L."/>
        </authorList>
    </citation>
    <scope>NUCLEOTIDE SEQUENCE [LARGE SCALE GENOMIC DNA]</scope>
    <source>
        <strain evidence="5">Gr-4</strain>
    </source>
</reference>
<dbReference type="SUPFAM" id="SSF109604">
    <property type="entry name" value="HD-domain/PDEase-like"/>
    <property type="match status" value="1"/>
</dbReference>
<dbReference type="Gene3D" id="1.10.3210.10">
    <property type="entry name" value="Hypothetical protein af1432"/>
    <property type="match status" value="1"/>
</dbReference>
<dbReference type="GO" id="GO:0000160">
    <property type="term" value="P:phosphorelay signal transduction system"/>
    <property type="evidence" value="ECO:0007669"/>
    <property type="project" value="InterPro"/>
</dbReference>
<organism evidence="4 5">
    <name type="scientific">Rhodoferax aquaticus</name>
    <dbReference type="NCBI Taxonomy" id="2527691"/>
    <lineage>
        <taxon>Bacteria</taxon>
        <taxon>Pseudomonadati</taxon>
        <taxon>Pseudomonadota</taxon>
        <taxon>Betaproteobacteria</taxon>
        <taxon>Burkholderiales</taxon>
        <taxon>Comamonadaceae</taxon>
        <taxon>Rhodoferax</taxon>
    </lineage>
</organism>
<dbReference type="InterPro" id="IPR037522">
    <property type="entry name" value="HD_GYP_dom"/>
</dbReference>
<feature type="domain" description="HD-GYP" evidence="3">
    <location>
        <begin position="149"/>
        <end position="346"/>
    </location>
</feature>
<dbReference type="GO" id="GO:0008081">
    <property type="term" value="F:phosphoric diester hydrolase activity"/>
    <property type="evidence" value="ECO:0007669"/>
    <property type="project" value="UniProtKB-ARBA"/>
</dbReference>
<dbReference type="SMART" id="SM00471">
    <property type="entry name" value="HDc"/>
    <property type="match status" value="1"/>
</dbReference>
<dbReference type="CDD" id="cd00077">
    <property type="entry name" value="HDc"/>
    <property type="match status" value="1"/>
</dbReference>
<evidence type="ECO:0000259" key="3">
    <source>
        <dbReference type="PROSITE" id="PS51832"/>
    </source>
</evidence>